<name>A0A4D4KRK5_9ACTN</name>
<feature type="region of interest" description="Disordered" evidence="1">
    <location>
        <begin position="37"/>
        <end position="88"/>
    </location>
</feature>
<gene>
    <name evidence="2" type="ORF">SANT12839_100920</name>
</gene>
<protein>
    <submittedName>
        <fullName evidence="2">Uncharacterized protein</fullName>
    </submittedName>
</protein>
<dbReference type="Proteomes" id="UP000299290">
    <property type="component" value="Unassembled WGS sequence"/>
</dbReference>
<comment type="caution">
    <text evidence="2">The sequence shown here is derived from an EMBL/GenBank/DDBJ whole genome shotgun (WGS) entry which is preliminary data.</text>
</comment>
<evidence type="ECO:0000256" key="1">
    <source>
        <dbReference type="SAM" id="MobiDB-lite"/>
    </source>
</evidence>
<reference evidence="2 3" key="1">
    <citation type="journal article" date="2020" name="Int. J. Syst. Evol. Microbiol.">
        <title>Reclassification of Streptomyces castelarensis and Streptomyces sporoclivatus as later heterotypic synonyms of Streptomyces antimycoticus.</title>
        <authorList>
            <person name="Komaki H."/>
            <person name="Tamura T."/>
        </authorList>
    </citation>
    <scope>NUCLEOTIDE SEQUENCE [LARGE SCALE GENOMIC DNA]</scope>
    <source>
        <strain evidence="2 3">NBRC 12839</strain>
    </source>
</reference>
<feature type="compositionally biased region" description="Pro residues" evidence="1">
    <location>
        <begin position="67"/>
        <end position="88"/>
    </location>
</feature>
<evidence type="ECO:0000313" key="2">
    <source>
        <dbReference type="EMBL" id="GDY49210.1"/>
    </source>
</evidence>
<dbReference type="AlphaFoldDB" id="A0A4D4KRK5"/>
<organism evidence="2 3">
    <name type="scientific">Streptomyces antimycoticus</name>
    <dbReference type="NCBI Taxonomy" id="68175"/>
    <lineage>
        <taxon>Bacteria</taxon>
        <taxon>Bacillati</taxon>
        <taxon>Actinomycetota</taxon>
        <taxon>Actinomycetes</taxon>
        <taxon>Kitasatosporales</taxon>
        <taxon>Streptomycetaceae</taxon>
        <taxon>Streptomyces</taxon>
        <taxon>Streptomyces violaceusniger group</taxon>
    </lineage>
</organism>
<accession>A0A4D4KRK5</accession>
<keyword evidence="3" id="KW-1185">Reference proteome</keyword>
<proteinExistence type="predicted"/>
<feature type="compositionally biased region" description="Pro residues" evidence="1">
    <location>
        <begin position="41"/>
        <end position="53"/>
    </location>
</feature>
<dbReference type="EMBL" id="BJHV01000002">
    <property type="protein sequence ID" value="GDY49210.1"/>
    <property type="molecule type" value="Genomic_DNA"/>
</dbReference>
<evidence type="ECO:0000313" key="3">
    <source>
        <dbReference type="Proteomes" id="UP000299290"/>
    </source>
</evidence>
<sequence length="88" mass="8888">MLGSDGFAEALAEGDGELGSGAASAWLEVLALGLLSDPDAPLSPPLSPPPPPDNAAQTPIPATAKPNKPPMKAPTTVPLPPPSRSWSW</sequence>